<organism evidence="3 4">
    <name type="scientific">Choiromyces venosus 120613-1</name>
    <dbReference type="NCBI Taxonomy" id="1336337"/>
    <lineage>
        <taxon>Eukaryota</taxon>
        <taxon>Fungi</taxon>
        <taxon>Dikarya</taxon>
        <taxon>Ascomycota</taxon>
        <taxon>Pezizomycotina</taxon>
        <taxon>Pezizomycetes</taxon>
        <taxon>Pezizales</taxon>
        <taxon>Tuberaceae</taxon>
        <taxon>Choiromyces</taxon>
    </lineage>
</organism>
<accession>A0A3N4IZ50</accession>
<dbReference type="OrthoDB" id="4611861at2759"/>
<dbReference type="InterPro" id="IPR038717">
    <property type="entry name" value="Tc1-like_DDE_dom"/>
</dbReference>
<sequence>MPFRDNGKRRELTTPERSRIVEARNQGASWRAIEREFPVTAQGVKKVFDRWKETGSLRHVKHKGRYKKLRESDERYLLQLATQNLHATLAEIVADSQLEISERTIGNLLQKHQFYVHLARCKPWLSPSSMKRRRHFRHEYHLMGPQWWQKHVYTDEVYISCGPQRHIRTYVQRPPHTAHQARYLAPTFIHNAKAIGFWGAFTSKGHSELVPLPVQTITKHDGKATTTTIPNSKTYINHILIPHIVPLYEELGGLSEGCRTIEDGATYHTSVETSRWRKMFGVVQLDWPAHSPDLNPIENVWPLWKQRFRSICQNPQKHPRTQEQTISLAQEIWEGLLWGRIYKWISWMPGHLEKLRQAKGGPIKY</sequence>
<proteinExistence type="predicted"/>
<feature type="domain" description="Transposase Tc1-like" evidence="1">
    <location>
        <begin position="75"/>
        <end position="140"/>
    </location>
</feature>
<dbReference type="Proteomes" id="UP000276215">
    <property type="component" value="Unassembled WGS sequence"/>
</dbReference>
<evidence type="ECO:0000313" key="4">
    <source>
        <dbReference type="Proteomes" id="UP000276215"/>
    </source>
</evidence>
<dbReference type="STRING" id="1336337.A0A3N4IZ50"/>
<evidence type="ECO:0000259" key="1">
    <source>
        <dbReference type="Pfam" id="PF01498"/>
    </source>
</evidence>
<feature type="domain" description="Tc1-like transposase DDE" evidence="2">
    <location>
        <begin position="260"/>
        <end position="310"/>
    </location>
</feature>
<dbReference type="Pfam" id="PF13358">
    <property type="entry name" value="DDE_3"/>
    <property type="match status" value="1"/>
</dbReference>
<protein>
    <recommendedName>
        <fullName evidence="5">Tc1-like transposase DDE domain-containing protein</fullName>
    </recommendedName>
</protein>
<dbReference type="AlphaFoldDB" id="A0A3N4IZ50"/>
<dbReference type="GO" id="GO:0015074">
    <property type="term" value="P:DNA integration"/>
    <property type="evidence" value="ECO:0007669"/>
    <property type="project" value="InterPro"/>
</dbReference>
<gene>
    <name evidence="3" type="ORF">L873DRAFT_1754886</name>
</gene>
<evidence type="ECO:0000259" key="2">
    <source>
        <dbReference type="Pfam" id="PF13358"/>
    </source>
</evidence>
<keyword evidence="4" id="KW-1185">Reference proteome</keyword>
<dbReference type="InterPro" id="IPR036388">
    <property type="entry name" value="WH-like_DNA-bd_sf"/>
</dbReference>
<dbReference type="Pfam" id="PF01498">
    <property type="entry name" value="HTH_Tnp_Tc3_2"/>
    <property type="match status" value="1"/>
</dbReference>
<dbReference type="GO" id="GO:0006313">
    <property type="term" value="P:DNA transposition"/>
    <property type="evidence" value="ECO:0007669"/>
    <property type="project" value="InterPro"/>
</dbReference>
<dbReference type="InterPro" id="IPR002492">
    <property type="entry name" value="Transposase_Tc1-like"/>
</dbReference>
<dbReference type="SUPFAM" id="SSF46689">
    <property type="entry name" value="Homeodomain-like"/>
    <property type="match status" value="1"/>
</dbReference>
<reference evidence="3 4" key="1">
    <citation type="journal article" date="2018" name="Nat. Ecol. Evol.">
        <title>Pezizomycetes genomes reveal the molecular basis of ectomycorrhizal truffle lifestyle.</title>
        <authorList>
            <person name="Murat C."/>
            <person name="Payen T."/>
            <person name="Noel B."/>
            <person name="Kuo A."/>
            <person name="Morin E."/>
            <person name="Chen J."/>
            <person name="Kohler A."/>
            <person name="Krizsan K."/>
            <person name="Balestrini R."/>
            <person name="Da Silva C."/>
            <person name="Montanini B."/>
            <person name="Hainaut M."/>
            <person name="Levati E."/>
            <person name="Barry K.W."/>
            <person name="Belfiori B."/>
            <person name="Cichocki N."/>
            <person name="Clum A."/>
            <person name="Dockter R.B."/>
            <person name="Fauchery L."/>
            <person name="Guy J."/>
            <person name="Iotti M."/>
            <person name="Le Tacon F."/>
            <person name="Lindquist E.A."/>
            <person name="Lipzen A."/>
            <person name="Malagnac F."/>
            <person name="Mello A."/>
            <person name="Molinier V."/>
            <person name="Miyauchi S."/>
            <person name="Poulain J."/>
            <person name="Riccioni C."/>
            <person name="Rubini A."/>
            <person name="Sitrit Y."/>
            <person name="Splivallo R."/>
            <person name="Traeger S."/>
            <person name="Wang M."/>
            <person name="Zifcakova L."/>
            <person name="Wipf D."/>
            <person name="Zambonelli A."/>
            <person name="Paolocci F."/>
            <person name="Nowrousian M."/>
            <person name="Ottonello S."/>
            <person name="Baldrian P."/>
            <person name="Spatafora J.W."/>
            <person name="Henrissat B."/>
            <person name="Nagy L.G."/>
            <person name="Aury J.M."/>
            <person name="Wincker P."/>
            <person name="Grigoriev I.V."/>
            <person name="Bonfante P."/>
            <person name="Martin F.M."/>
        </authorList>
    </citation>
    <scope>NUCLEOTIDE SEQUENCE [LARGE SCALE GENOMIC DNA]</scope>
    <source>
        <strain evidence="3 4">120613-1</strain>
    </source>
</reference>
<dbReference type="EMBL" id="ML120567">
    <property type="protein sequence ID" value="RPA89581.1"/>
    <property type="molecule type" value="Genomic_DNA"/>
</dbReference>
<evidence type="ECO:0000313" key="3">
    <source>
        <dbReference type="EMBL" id="RPA89581.1"/>
    </source>
</evidence>
<name>A0A3N4IZ50_9PEZI</name>
<dbReference type="Gene3D" id="3.30.420.10">
    <property type="entry name" value="Ribonuclease H-like superfamily/Ribonuclease H"/>
    <property type="match status" value="1"/>
</dbReference>
<dbReference type="InterPro" id="IPR036397">
    <property type="entry name" value="RNaseH_sf"/>
</dbReference>
<evidence type="ECO:0008006" key="5">
    <source>
        <dbReference type="Google" id="ProtNLM"/>
    </source>
</evidence>
<dbReference type="Gene3D" id="1.10.10.10">
    <property type="entry name" value="Winged helix-like DNA-binding domain superfamily/Winged helix DNA-binding domain"/>
    <property type="match status" value="1"/>
</dbReference>
<dbReference type="InterPro" id="IPR009057">
    <property type="entry name" value="Homeodomain-like_sf"/>
</dbReference>
<dbReference type="GO" id="GO:0003677">
    <property type="term" value="F:DNA binding"/>
    <property type="evidence" value="ECO:0007669"/>
    <property type="project" value="InterPro"/>
</dbReference>